<gene>
    <name evidence="8" type="primary">NDAI0K00660</name>
    <name evidence="8" type="ordered locus">NDAI_0K00660</name>
</gene>
<accession>G0WHJ6</accession>
<feature type="transmembrane region" description="Helical" evidence="6">
    <location>
        <begin position="312"/>
        <end position="333"/>
    </location>
</feature>
<feature type="compositionally biased region" description="Acidic residues" evidence="5">
    <location>
        <begin position="13"/>
        <end position="35"/>
    </location>
</feature>
<evidence type="ECO:0000256" key="6">
    <source>
        <dbReference type="SAM" id="Phobius"/>
    </source>
</evidence>
<keyword evidence="3 6" id="KW-1133">Transmembrane helix</keyword>
<evidence type="ECO:0000256" key="5">
    <source>
        <dbReference type="SAM" id="MobiDB-lite"/>
    </source>
</evidence>
<feature type="transmembrane region" description="Helical" evidence="6">
    <location>
        <begin position="399"/>
        <end position="416"/>
    </location>
</feature>
<evidence type="ECO:0000256" key="2">
    <source>
        <dbReference type="ARBA" id="ARBA00022692"/>
    </source>
</evidence>
<feature type="domain" description="EamA" evidence="7">
    <location>
        <begin position="282"/>
        <end position="416"/>
    </location>
</feature>
<dbReference type="STRING" id="1071378.G0WHJ6"/>
<dbReference type="OMA" id="PIASCYV"/>
<organism evidence="8 9">
    <name type="scientific">Naumovozyma dairenensis (strain ATCC 10597 / BCRC 20456 / CBS 421 / NBRC 0211 / NRRL Y-12639)</name>
    <name type="common">Saccharomyces dairenensis</name>
    <dbReference type="NCBI Taxonomy" id="1071378"/>
    <lineage>
        <taxon>Eukaryota</taxon>
        <taxon>Fungi</taxon>
        <taxon>Dikarya</taxon>
        <taxon>Ascomycota</taxon>
        <taxon>Saccharomycotina</taxon>
        <taxon>Saccharomycetes</taxon>
        <taxon>Saccharomycetales</taxon>
        <taxon>Saccharomycetaceae</taxon>
        <taxon>Naumovozyma</taxon>
    </lineage>
</organism>
<dbReference type="eggNOG" id="KOG4510">
    <property type="taxonomic scope" value="Eukaryota"/>
</dbReference>
<dbReference type="GO" id="GO:0016020">
    <property type="term" value="C:membrane"/>
    <property type="evidence" value="ECO:0007669"/>
    <property type="project" value="UniProtKB-SubCell"/>
</dbReference>
<dbReference type="GeneID" id="11497545"/>
<dbReference type="RefSeq" id="XP_003672500.1">
    <property type="nucleotide sequence ID" value="XM_003672452.1"/>
</dbReference>
<sequence>MHVQQNKINFTIADDDYYAAEDDDDENFEMSDNDEPLQINTSPKQKQSKQPTFLPPAPIKPTSSSSSSRQIPITTTENADDSDNDDIQQQSTIQRINKDYLKPNVGLLLLTLAQLFNSLMVTSTKVLETDPYDIAHDQQIKPLQILLVRMVITYLGTLIYMFINRHTIQFVPFGDPKIRKWLILRGCVGFFGVFGMYFSLMYLSISDAVLITFLAPSVTIIMSWVILRERFTKTEAIGCIVSLFGVVLIVRPTFIFGVPDDDDGKIDPEMVESKNPEERLIATFVGLLGVVGMSMVYVVIRFIGKRAHAIMSVSYFSLITTIISFLGIVFLPSMKFHVPHSLKQWLLFANLGFCGFIFQLLLTLGIQKERAGRGSLISYTQLIYAIFWDVTLYRHWPNIWSWCGMLIIIGTTLLIVKLKPKQDENGNVIETKSMTSLSSSKTDLENGMVSFEMGEEQDNYNFPLEEFSHIDLPASDSCASVPTAQKR</sequence>
<dbReference type="PANTHER" id="PTHR22911">
    <property type="entry name" value="ACYL-MALONYL CONDENSING ENZYME-RELATED"/>
    <property type="match status" value="1"/>
</dbReference>
<feature type="transmembrane region" description="Helical" evidence="6">
    <location>
        <begin position="143"/>
        <end position="162"/>
    </location>
</feature>
<evidence type="ECO:0000256" key="3">
    <source>
        <dbReference type="ARBA" id="ARBA00022989"/>
    </source>
</evidence>
<dbReference type="KEGG" id="ndi:NDAI_0K00660"/>
<dbReference type="Pfam" id="PF00892">
    <property type="entry name" value="EamA"/>
    <property type="match status" value="2"/>
</dbReference>
<feature type="transmembrane region" description="Helical" evidence="6">
    <location>
        <begin position="279"/>
        <end position="300"/>
    </location>
</feature>
<keyword evidence="4 6" id="KW-0472">Membrane</keyword>
<keyword evidence="2 6" id="KW-0812">Transmembrane</keyword>
<dbReference type="SUPFAM" id="SSF103481">
    <property type="entry name" value="Multidrug resistance efflux transporter EmrE"/>
    <property type="match status" value="2"/>
</dbReference>
<dbReference type="InterPro" id="IPR037185">
    <property type="entry name" value="EmrE-like"/>
</dbReference>
<feature type="transmembrane region" description="Helical" evidence="6">
    <location>
        <begin position="105"/>
        <end position="123"/>
    </location>
</feature>
<evidence type="ECO:0000313" key="9">
    <source>
        <dbReference type="Proteomes" id="UP000000689"/>
    </source>
</evidence>
<comment type="subcellular location">
    <subcellularLocation>
        <location evidence="1">Membrane</location>
        <topology evidence="1">Multi-pass membrane protein</topology>
    </subcellularLocation>
</comment>
<dbReference type="PANTHER" id="PTHR22911:SF6">
    <property type="entry name" value="SOLUTE CARRIER FAMILY 35 MEMBER G1"/>
    <property type="match status" value="1"/>
</dbReference>
<feature type="region of interest" description="Disordered" evidence="5">
    <location>
        <begin position="1"/>
        <end position="85"/>
    </location>
</feature>
<dbReference type="Proteomes" id="UP000000689">
    <property type="component" value="Chromosome 11"/>
</dbReference>
<feature type="transmembrane region" description="Helical" evidence="6">
    <location>
        <begin position="345"/>
        <end position="364"/>
    </location>
</feature>
<name>G0WHJ6_NAUDC</name>
<dbReference type="AlphaFoldDB" id="G0WHJ6"/>
<protein>
    <recommendedName>
        <fullName evidence="7">EamA domain-containing protein</fullName>
    </recommendedName>
</protein>
<feature type="compositionally biased region" description="Polar residues" evidence="5">
    <location>
        <begin position="38"/>
        <end position="51"/>
    </location>
</feature>
<proteinExistence type="predicted"/>
<evidence type="ECO:0000313" key="8">
    <source>
        <dbReference type="EMBL" id="CCD27257.1"/>
    </source>
</evidence>
<dbReference type="HOGENOM" id="CLU_032828_4_1_1"/>
<reference evidence="8 9" key="1">
    <citation type="journal article" date="2011" name="Proc. Natl. Acad. Sci. U.S.A.">
        <title>Evolutionary erosion of yeast sex chromosomes by mating-type switching accidents.</title>
        <authorList>
            <person name="Gordon J.L."/>
            <person name="Armisen D."/>
            <person name="Proux-Wera E."/>
            <person name="Oheigeartaigh S.S."/>
            <person name="Byrne K.P."/>
            <person name="Wolfe K.H."/>
        </authorList>
    </citation>
    <scope>NUCLEOTIDE SEQUENCE [LARGE SCALE GENOMIC DNA]</scope>
    <source>
        <strain evidence="9">ATCC 10597 / BCRC 20456 / CBS 421 / NBRC 0211 / NRRL Y-12639</strain>
    </source>
</reference>
<evidence type="ECO:0000256" key="1">
    <source>
        <dbReference type="ARBA" id="ARBA00004141"/>
    </source>
</evidence>
<dbReference type="EMBL" id="HE580277">
    <property type="protein sequence ID" value="CCD27257.1"/>
    <property type="molecule type" value="Genomic_DNA"/>
</dbReference>
<feature type="transmembrane region" description="Helical" evidence="6">
    <location>
        <begin position="182"/>
        <end position="202"/>
    </location>
</feature>
<evidence type="ECO:0000259" key="7">
    <source>
        <dbReference type="Pfam" id="PF00892"/>
    </source>
</evidence>
<feature type="transmembrane region" description="Helical" evidence="6">
    <location>
        <begin position="376"/>
        <end position="393"/>
    </location>
</feature>
<feature type="transmembrane region" description="Helical" evidence="6">
    <location>
        <begin position="239"/>
        <end position="259"/>
    </location>
</feature>
<keyword evidence="9" id="KW-1185">Reference proteome</keyword>
<dbReference type="InterPro" id="IPR000620">
    <property type="entry name" value="EamA_dom"/>
</dbReference>
<feature type="transmembrane region" description="Helical" evidence="6">
    <location>
        <begin position="208"/>
        <end position="227"/>
    </location>
</feature>
<dbReference type="OrthoDB" id="306876at2759"/>
<evidence type="ECO:0000256" key="4">
    <source>
        <dbReference type="ARBA" id="ARBA00023136"/>
    </source>
</evidence>
<feature type="domain" description="EamA" evidence="7">
    <location>
        <begin position="139"/>
        <end position="250"/>
    </location>
</feature>